<dbReference type="PRINTS" id="PR00037">
    <property type="entry name" value="HTHLACR"/>
</dbReference>
<dbReference type="SUPFAM" id="SSF46785">
    <property type="entry name" value="Winged helix' DNA-binding domain"/>
    <property type="match status" value="1"/>
</dbReference>
<evidence type="ECO:0000256" key="2">
    <source>
        <dbReference type="ARBA" id="ARBA00023125"/>
    </source>
</evidence>
<keyword evidence="1" id="KW-0805">Transcription regulation</keyword>
<dbReference type="Pfam" id="PF08220">
    <property type="entry name" value="HTH_DeoR"/>
    <property type="match status" value="1"/>
</dbReference>
<dbReference type="InterPro" id="IPR014036">
    <property type="entry name" value="DeoR-like_C"/>
</dbReference>
<dbReference type="Gene3D" id="3.40.50.1360">
    <property type="match status" value="1"/>
</dbReference>
<dbReference type="SMART" id="SM01134">
    <property type="entry name" value="DeoRC"/>
    <property type="match status" value="1"/>
</dbReference>
<dbReference type="PROSITE" id="PS00894">
    <property type="entry name" value="HTH_DEOR_1"/>
    <property type="match status" value="1"/>
</dbReference>
<dbReference type="PROSITE" id="PS51000">
    <property type="entry name" value="HTH_DEOR_2"/>
    <property type="match status" value="1"/>
</dbReference>
<protein>
    <submittedName>
        <fullName evidence="5">Lactose phosphotransferase system repressor</fullName>
    </submittedName>
</protein>
<dbReference type="RefSeq" id="WP_106058453.1">
    <property type="nucleotide sequence ID" value="NZ_PVXQ01000003.1"/>
</dbReference>
<dbReference type="SMART" id="SM00420">
    <property type="entry name" value="HTH_DEOR"/>
    <property type="match status" value="1"/>
</dbReference>
<dbReference type="InterPro" id="IPR050313">
    <property type="entry name" value="Carb_Metab_HTH_regulators"/>
</dbReference>
<comment type="caution">
    <text evidence="5">The sequence shown here is derived from an EMBL/GenBank/DDBJ whole genome shotgun (WGS) entry which is preliminary data.</text>
</comment>
<keyword evidence="6" id="KW-1185">Reference proteome</keyword>
<gene>
    <name evidence="5" type="primary">lacR_1</name>
    <name evidence="5" type="ORF">CLVI_04130</name>
</gene>
<proteinExistence type="predicted"/>
<keyword evidence="2" id="KW-0238">DNA-binding</keyword>
<evidence type="ECO:0000313" key="5">
    <source>
        <dbReference type="EMBL" id="PRR84115.1"/>
    </source>
</evidence>
<dbReference type="GO" id="GO:0003677">
    <property type="term" value="F:DNA binding"/>
    <property type="evidence" value="ECO:0007669"/>
    <property type="project" value="UniProtKB-KW"/>
</dbReference>
<dbReference type="Gene3D" id="1.10.10.10">
    <property type="entry name" value="Winged helix-like DNA-binding domain superfamily/Winged helix DNA-binding domain"/>
    <property type="match status" value="1"/>
</dbReference>
<evidence type="ECO:0000256" key="1">
    <source>
        <dbReference type="ARBA" id="ARBA00023015"/>
    </source>
</evidence>
<dbReference type="OrthoDB" id="9797223at2"/>
<dbReference type="Proteomes" id="UP000239471">
    <property type="component" value="Unassembled WGS sequence"/>
</dbReference>
<sequence length="250" mass="28278">MLTEERQRLILNKLEKESVLYVNDLVTYLDTSESTIRRDLNTLNKNGSLNKVHGGATSIKEKLINTIEEKVQNRQALNIEEKIIIAKYAARLIKPNDMVYLDAGTTTELMIDFITEKKAIFVTNGIVHAKKLIEKGFKTYILGGELKIITEAIVGVEAINSLRKYNFAKGFFGANGIHKERGYTTPDISEAMVKEEALNRSKEAYIICDKSKFDEISSITFGDINSATIITTLLEDKSYREFTKIKEVIK</sequence>
<dbReference type="PANTHER" id="PTHR30363">
    <property type="entry name" value="HTH-TYPE TRANSCRIPTIONAL REGULATOR SRLR-RELATED"/>
    <property type="match status" value="1"/>
</dbReference>
<name>A0A2T0BJP3_9CLOT</name>
<dbReference type="Pfam" id="PF00455">
    <property type="entry name" value="DeoRC"/>
    <property type="match status" value="1"/>
</dbReference>
<evidence type="ECO:0000313" key="6">
    <source>
        <dbReference type="Proteomes" id="UP000239471"/>
    </source>
</evidence>
<dbReference type="GO" id="GO:0016740">
    <property type="term" value="F:transferase activity"/>
    <property type="evidence" value="ECO:0007669"/>
    <property type="project" value="UniProtKB-KW"/>
</dbReference>
<dbReference type="GO" id="GO:0003700">
    <property type="term" value="F:DNA-binding transcription factor activity"/>
    <property type="evidence" value="ECO:0007669"/>
    <property type="project" value="InterPro"/>
</dbReference>
<feature type="domain" description="HTH deoR-type" evidence="4">
    <location>
        <begin position="3"/>
        <end position="58"/>
    </location>
</feature>
<organism evidence="5 6">
    <name type="scientific">Clostridium vincentii</name>
    <dbReference type="NCBI Taxonomy" id="52704"/>
    <lineage>
        <taxon>Bacteria</taxon>
        <taxon>Bacillati</taxon>
        <taxon>Bacillota</taxon>
        <taxon>Clostridia</taxon>
        <taxon>Eubacteriales</taxon>
        <taxon>Clostridiaceae</taxon>
        <taxon>Clostridium</taxon>
    </lineage>
</organism>
<dbReference type="InterPro" id="IPR001034">
    <property type="entry name" value="DeoR_HTH"/>
</dbReference>
<dbReference type="SUPFAM" id="SSF100950">
    <property type="entry name" value="NagB/RpiA/CoA transferase-like"/>
    <property type="match status" value="1"/>
</dbReference>
<accession>A0A2T0BJP3</accession>
<dbReference type="InterPro" id="IPR036390">
    <property type="entry name" value="WH_DNA-bd_sf"/>
</dbReference>
<keyword evidence="5" id="KW-0808">Transferase</keyword>
<dbReference type="InterPro" id="IPR018356">
    <property type="entry name" value="Tscrpt_reg_HTH_DeoR_CS"/>
</dbReference>
<dbReference type="InterPro" id="IPR037171">
    <property type="entry name" value="NagB/RpiA_transferase-like"/>
</dbReference>
<dbReference type="PANTHER" id="PTHR30363:SF56">
    <property type="entry name" value="TRANSCRIPTIONAL REGULATOR, DEOR FAMILY"/>
    <property type="match status" value="1"/>
</dbReference>
<dbReference type="InterPro" id="IPR036388">
    <property type="entry name" value="WH-like_DNA-bd_sf"/>
</dbReference>
<keyword evidence="3" id="KW-0804">Transcription</keyword>
<dbReference type="EMBL" id="PVXQ01000003">
    <property type="protein sequence ID" value="PRR84115.1"/>
    <property type="molecule type" value="Genomic_DNA"/>
</dbReference>
<reference evidence="5 6" key="1">
    <citation type="submission" date="2018-03" db="EMBL/GenBank/DDBJ databases">
        <title>Genome sequence of Clostridium vincentii DSM 10228.</title>
        <authorList>
            <person name="Poehlein A."/>
            <person name="Daniel R."/>
        </authorList>
    </citation>
    <scope>NUCLEOTIDE SEQUENCE [LARGE SCALE GENOMIC DNA]</scope>
    <source>
        <strain evidence="5 6">DSM 10228</strain>
    </source>
</reference>
<dbReference type="AlphaFoldDB" id="A0A2T0BJP3"/>
<evidence type="ECO:0000256" key="3">
    <source>
        <dbReference type="ARBA" id="ARBA00023163"/>
    </source>
</evidence>
<evidence type="ECO:0000259" key="4">
    <source>
        <dbReference type="PROSITE" id="PS51000"/>
    </source>
</evidence>